<evidence type="ECO:0000313" key="2">
    <source>
        <dbReference type="EMBL" id="KAJ0960762.1"/>
    </source>
</evidence>
<dbReference type="AlphaFoldDB" id="A0A9D5BU28"/>
<evidence type="ECO:0000313" key="3">
    <source>
        <dbReference type="Proteomes" id="UP001085076"/>
    </source>
</evidence>
<dbReference type="Proteomes" id="UP001085076">
    <property type="component" value="Unassembled WGS sequence"/>
</dbReference>
<gene>
    <name evidence="2" type="ORF">J5N97_001362</name>
</gene>
<dbReference type="EMBL" id="JAGGNH010000061">
    <property type="protein sequence ID" value="KAJ0960762.1"/>
    <property type="molecule type" value="Genomic_DNA"/>
</dbReference>
<organism evidence="2 3">
    <name type="scientific">Dioscorea zingiberensis</name>
    <dbReference type="NCBI Taxonomy" id="325984"/>
    <lineage>
        <taxon>Eukaryota</taxon>
        <taxon>Viridiplantae</taxon>
        <taxon>Streptophyta</taxon>
        <taxon>Embryophyta</taxon>
        <taxon>Tracheophyta</taxon>
        <taxon>Spermatophyta</taxon>
        <taxon>Magnoliopsida</taxon>
        <taxon>Liliopsida</taxon>
        <taxon>Dioscoreales</taxon>
        <taxon>Dioscoreaceae</taxon>
        <taxon>Dioscorea</taxon>
    </lineage>
</organism>
<reference evidence="2 3" key="1">
    <citation type="journal article" date="2022" name="Hortic Res">
        <title>The genome of Dioscorea zingiberensis sheds light on the biosynthesis, origin and evolution of the medicinally important diosgenin saponins.</title>
        <authorList>
            <person name="Li Y."/>
            <person name="Tan C."/>
            <person name="Li Z."/>
            <person name="Guo J."/>
            <person name="Li S."/>
            <person name="Chen X."/>
            <person name="Wang C."/>
            <person name="Dai X."/>
            <person name="Yang H."/>
            <person name="Song W."/>
            <person name="Hou L."/>
            <person name="Xu J."/>
            <person name="Tong Z."/>
            <person name="Xu A."/>
            <person name="Yuan X."/>
            <person name="Wang W."/>
            <person name="Yang Q."/>
            <person name="Chen L."/>
            <person name="Sun Z."/>
            <person name="Wang K."/>
            <person name="Pan B."/>
            <person name="Chen J."/>
            <person name="Bao Y."/>
            <person name="Liu F."/>
            <person name="Qi X."/>
            <person name="Gang D.R."/>
            <person name="Wen J."/>
            <person name="Li J."/>
        </authorList>
    </citation>
    <scope>NUCLEOTIDE SEQUENCE [LARGE SCALE GENOMIC DNA]</scope>
    <source>
        <strain evidence="2">Dzin_1.0</strain>
    </source>
</reference>
<feature type="compositionally biased region" description="Polar residues" evidence="1">
    <location>
        <begin position="291"/>
        <end position="301"/>
    </location>
</feature>
<proteinExistence type="predicted"/>
<feature type="region of interest" description="Disordered" evidence="1">
    <location>
        <begin position="86"/>
        <end position="111"/>
    </location>
</feature>
<protein>
    <submittedName>
        <fullName evidence="2">Uncharacterized protein</fullName>
    </submittedName>
</protein>
<keyword evidence="3" id="KW-1185">Reference proteome</keyword>
<accession>A0A9D5BU28</accession>
<evidence type="ECO:0000256" key="1">
    <source>
        <dbReference type="SAM" id="MobiDB-lite"/>
    </source>
</evidence>
<name>A0A9D5BU28_9LILI</name>
<feature type="region of interest" description="Disordered" evidence="1">
    <location>
        <begin position="240"/>
        <end position="301"/>
    </location>
</feature>
<feature type="region of interest" description="Disordered" evidence="1">
    <location>
        <begin position="1"/>
        <end position="20"/>
    </location>
</feature>
<feature type="compositionally biased region" description="Polar residues" evidence="1">
    <location>
        <begin position="102"/>
        <end position="111"/>
    </location>
</feature>
<comment type="caution">
    <text evidence="2">The sequence shown here is derived from an EMBL/GenBank/DDBJ whole genome shotgun (WGS) entry which is preliminary data.</text>
</comment>
<sequence length="301" mass="33800">MRDAIEALASPPKSNSHFSRSRVSSRASIIVSFSPPPLFHSDLQSISPARDLLFLPGYPGSTRRLPTPSSVVGPLRSISQTRDLLSLPGHPSFPGSSRRLPTRSSSVSPASLNLTGSRPFLSSRTSIVDGYLLHNGEEKQNKQLKKQPQLQQRKLKMLFWQIYLEVFRDTFNSVTDFVNQNRRSLSITSALLLSLLNFMAHVERLRRKHVNIQGIPDQLGEDLNELWRHYDRVRNVIHIEEDNDTATHDVPPPEPSSHRRKRSVSMPSRQAEFRAAAESAKSSADMEESADSPSTSDESRT</sequence>